<keyword evidence="4 8" id="KW-0812">Transmembrane</keyword>
<evidence type="ECO:0000256" key="4">
    <source>
        <dbReference type="ARBA" id="ARBA00022692"/>
    </source>
</evidence>
<feature type="transmembrane region" description="Helical" evidence="8">
    <location>
        <begin position="445"/>
        <end position="469"/>
    </location>
</feature>
<dbReference type="EMBL" id="JAIFTL010000033">
    <property type="protein sequence ID" value="KAG9325743.1"/>
    <property type="molecule type" value="Genomic_DNA"/>
</dbReference>
<comment type="subcellular location">
    <subcellularLocation>
        <location evidence="1">Membrane</location>
        <topology evidence="1">Multi-pass membrane protein</topology>
    </subcellularLocation>
</comment>
<evidence type="ECO:0000256" key="7">
    <source>
        <dbReference type="SAM" id="MobiDB-lite"/>
    </source>
</evidence>
<feature type="compositionally biased region" description="Basic and acidic residues" evidence="7">
    <location>
        <begin position="314"/>
        <end position="328"/>
    </location>
</feature>
<reference evidence="12" key="1">
    <citation type="submission" date="2021-07" db="EMBL/GenBank/DDBJ databases">
        <title>Draft genome of Mortierella alpina, strain LL118, isolated from an aspen leaf litter sample.</title>
        <authorList>
            <person name="Yang S."/>
            <person name="Vinatzer B.A."/>
        </authorList>
    </citation>
    <scope>NUCLEOTIDE SEQUENCE</scope>
    <source>
        <strain evidence="12">LL118</strain>
    </source>
</reference>
<feature type="domain" description="CSC1/OSCA1-like cytosolic" evidence="11">
    <location>
        <begin position="232"/>
        <end position="432"/>
    </location>
</feature>
<evidence type="ECO:0000256" key="3">
    <source>
        <dbReference type="ARBA" id="ARBA00022448"/>
    </source>
</evidence>
<evidence type="ECO:0000256" key="2">
    <source>
        <dbReference type="ARBA" id="ARBA00007779"/>
    </source>
</evidence>
<feature type="domain" description="CSC1/OSCA1-like N-terminal transmembrane" evidence="10">
    <location>
        <begin position="37"/>
        <end position="210"/>
    </location>
</feature>
<dbReference type="PANTHER" id="PTHR13018">
    <property type="entry name" value="PROBABLE MEMBRANE PROTEIN DUF221-RELATED"/>
    <property type="match status" value="1"/>
</dbReference>
<feature type="transmembrane region" description="Helical" evidence="8">
    <location>
        <begin position="187"/>
        <end position="209"/>
    </location>
</feature>
<dbReference type="Pfam" id="PF14703">
    <property type="entry name" value="PHM7_cyt"/>
    <property type="match status" value="1"/>
</dbReference>
<evidence type="ECO:0000313" key="13">
    <source>
        <dbReference type="Proteomes" id="UP000717515"/>
    </source>
</evidence>
<evidence type="ECO:0000256" key="1">
    <source>
        <dbReference type="ARBA" id="ARBA00004141"/>
    </source>
</evidence>
<protein>
    <recommendedName>
        <fullName evidence="14">DUF221-domain-containing protein</fullName>
    </recommendedName>
</protein>
<keyword evidence="6 8" id="KW-0472">Membrane</keyword>
<organism evidence="12 13">
    <name type="scientific">Mortierella alpina</name>
    <name type="common">Oleaginous fungus</name>
    <name type="synonym">Mortierella renispora</name>
    <dbReference type="NCBI Taxonomy" id="64518"/>
    <lineage>
        <taxon>Eukaryota</taxon>
        <taxon>Fungi</taxon>
        <taxon>Fungi incertae sedis</taxon>
        <taxon>Mucoromycota</taxon>
        <taxon>Mortierellomycotina</taxon>
        <taxon>Mortierellomycetes</taxon>
        <taxon>Mortierellales</taxon>
        <taxon>Mortierellaceae</taxon>
        <taxon>Mortierella</taxon>
    </lineage>
</organism>
<evidence type="ECO:0000313" key="12">
    <source>
        <dbReference type="EMBL" id="KAG9325743.1"/>
    </source>
</evidence>
<dbReference type="Proteomes" id="UP000717515">
    <property type="component" value="Unassembled WGS sequence"/>
</dbReference>
<feature type="compositionally biased region" description="Polar residues" evidence="7">
    <location>
        <begin position="952"/>
        <end position="964"/>
    </location>
</feature>
<dbReference type="AlphaFoldDB" id="A0A9P8A7I1"/>
<evidence type="ECO:0000256" key="8">
    <source>
        <dbReference type="SAM" id="Phobius"/>
    </source>
</evidence>
<keyword evidence="5 8" id="KW-1133">Transmembrane helix</keyword>
<evidence type="ECO:0000259" key="11">
    <source>
        <dbReference type="Pfam" id="PF14703"/>
    </source>
</evidence>
<feature type="transmembrane region" description="Helical" evidence="8">
    <location>
        <begin position="498"/>
        <end position="518"/>
    </location>
</feature>
<accession>A0A9P8A7I1</accession>
<feature type="region of interest" description="Disordered" evidence="7">
    <location>
        <begin position="902"/>
        <end position="1017"/>
    </location>
</feature>
<feature type="transmembrane region" description="Helical" evidence="8">
    <location>
        <begin position="538"/>
        <end position="558"/>
    </location>
</feature>
<comment type="similarity">
    <text evidence="2">Belongs to the CSC1 (TC 1.A.17) family.</text>
</comment>
<evidence type="ECO:0000256" key="5">
    <source>
        <dbReference type="ARBA" id="ARBA00022989"/>
    </source>
</evidence>
<feature type="transmembrane region" description="Helical" evidence="8">
    <location>
        <begin position="570"/>
        <end position="591"/>
    </location>
</feature>
<evidence type="ECO:0000259" key="9">
    <source>
        <dbReference type="Pfam" id="PF02714"/>
    </source>
</evidence>
<feature type="transmembrane region" description="Helical" evidence="8">
    <location>
        <begin position="695"/>
        <end position="714"/>
    </location>
</feature>
<feature type="compositionally biased region" description="Basic and acidic residues" evidence="7">
    <location>
        <begin position="932"/>
        <end position="941"/>
    </location>
</feature>
<proteinExistence type="inferred from homology"/>
<feature type="region of interest" description="Disordered" evidence="7">
    <location>
        <begin position="314"/>
        <end position="342"/>
    </location>
</feature>
<dbReference type="InterPro" id="IPR003864">
    <property type="entry name" value="CSC1/OSCA1-like_7TM"/>
</dbReference>
<evidence type="ECO:0000259" key="10">
    <source>
        <dbReference type="Pfam" id="PF13967"/>
    </source>
</evidence>
<dbReference type="InterPro" id="IPR032880">
    <property type="entry name" value="CSC1/OSCA1-like_N"/>
</dbReference>
<feature type="transmembrane region" description="Helical" evidence="8">
    <location>
        <begin position="124"/>
        <end position="146"/>
    </location>
</feature>
<dbReference type="Pfam" id="PF13967">
    <property type="entry name" value="RSN1_TM"/>
    <property type="match status" value="1"/>
</dbReference>
<dbReference type="GO" id="GO:0005886">
    <property type="term" value="C:plasma membrane"/>
    <property type="evidence" value="ECO:0007669"/>
    <property type="project" value="TreeGrafter"/>
</dbReference>
<keyword evidence="3" id="KW-0813">Transport</keyword>
<gene>
    <name evidence="12" type="ORF">KVV02_003615</name>
</gene>
<feature type="transmembrane region" description="Helical" evidence="8">
    <location>
        <begin position="657"/>
        <end position="675"/>
    </location>
</feature>
<dbReference type="InterPro" id="IPR027815">
    <property type="entry name" value="CSC1/OSCA1-like_cyt"/>
</dbReference>
<evidence type="ECO:0008006" key="14">
    <source>
        <dbReference type="Google" id="ProtNLM"/>
    </source>
</evidence>
<evidence type="ECO:0000256" key="6">
    <source>
        <dbReference type="ARBA" id="ARBA00023136"/>
    </source>
</evidence>
<feature type="domain" description="CSC1/OSCA1-like 7TM region" evidence="9">
    <location>
        <begin position="443"/>
        <end position="714"/>
    </location>
</feature>
<dbReference type="Pfam" id="PF02714">
    <property type="entry name" value="RSN1_7TM"/>
    <property type="match status" value="1"/>
</dbReference>
<name>A0A9P8A7I1_MORAP</name>
<feature type="compositionally biased region" description="Polar residues" evidence="7">
    <location>
        <begin position="984"/>
        <end position="1004"/>
    </location>
</feature>
<feature type="compositionally biased region" description="Basic and acidic residues" evidence="7">
    <location>
        <begin position="904"/>
        <end position="920"/>
    </location>
</feature>
<sequence>MNSLFRVQAPFRLDGPESFQTVAPPGNRKEAENVTGLTTQLVISIVLGLAAFLAFCALRTRWVVMFAPRTKLRRPFLLSHAHIHRKTPPILASTFFGWIPQLMRIPEAEMLECVGLDAVMLLRFFAMASKLFFCCLIPGLLVILPVNRYTNSDKLGHSPDHSDDEDDGFWKISLGWGSRTDAHGTPLLYLFTQFTFTWVFTILTTYSIWHTYEGYIAIRRNFMLKHAKSITNRTVMVIGLPSKLQNDRDLANFYEKLDVGSVEGARVCRHVRTLKRLIEQRAHALRNLERAYVEYYGNPSAIPGYDPDKIEAESDHELADPRTMAEDHEGADEGTSLLRKKAKKRPTTRLGFMGIFGKKVDKIDHCREIFATLDKAVRKMRMSRIFAPSSIGFVTFKDMHSAQILAQTVNTQQTLSCITSLAPEPRDVFWDNLNLPPSELGVRSVVVNTTVFFLVFFWSGPIGIFSSFLNLKTLEKLLPGVTRIAEASPILKDLIQGFLPTLGVSIFLAVVPKILKALCVRQGIQSHSAVARSLYHKYFYFILVNVVLLFTVIGTWAQAFDKIYHNLGELALLLAMSLPRVAPFFVNFVILKGIGMFPLQLLQFGDVIEQTFRGTLSKTPRDYAEARAPPELHDGVVYANATLSFVIVLIYSCIKPLILVFGSVYFAIGYVVYKYQLLYVFFHPYESGGLTWPMVYNRITLGLVIFQLTMLGLFMLKQSYLLGALLAPLPIGTAWFWYWTTTSYKSTAKFVPLELLQPDEIERQMRSFDNERLLAQQPQTEQDIPGVSAAAVGPPTQVPGHVLINVDQNAGRAVRPSVTNGNGVAKDIAVATATAVITPGGTQRPIPKSTVEEDDYQAIPDRYTDYRQPPMTLFVGVLNSGMRHYNHPAIAGPLPTLWLPLKKGAGDSKKPQRHDEESRIGGRHGSGSDSEDEHHTHEHIEAALARPPLMLPSQSSDEPQSYEQGDNLVGGGQDEDLSKPANDANDTSSSDAVTPNASEASSAAQRPRGPQSLPETA</sequence>
<dbReference type="PANTHER" id="PTHR13018:SF5">
    <property type="entry name" value="RE44586P"/>
    <property type="match status" value="1"/>
</dbReference>
<comment type="caution">
    <text evidence="12">The sequence shown here is derived from an EMBL/GenBank/DDBJ whole genome shotgun (WGS) entry which is preliminary data.</text>
</comment>
<feature type="transmembrane region" description="Helical" evidence="8">
    <location>
        <begin position="41"/>
        <end position="64"/>
    </location>
</feature>
<dbReference type="InterPro" id="IPR045122">
    <property type="entry name" value="Csc1-like"/>
</dbReference>
<feature type="transmembrane region" description="Helical" evidence="8">
    <location>
        <begin position="721"/>
        <end position="739"/>
    </location>
</feature>
<dbReference type="GO" id="GO:0005227">
    <property type="term" value="F:calcium-activated cation channel activity"/>
    <property type="evidence" value="ECO:0007669"/>
    <property type="project" value="InterPro"/>
</dbReference>